<dbReference type="AlphaFoldDB" id="A0A510UH33"/>
<name>A0A510UH33_ALIFS</name>
<evidence type="ECO:0000256" key="1">
    <source>
        <dbReference type="ARBA" id="ARBA00008490"/>
    </source>
</evidence>
<evidence type="ECO:0000313" key="4">
    <source>
        <dbReference type="EMBL" id="GEK12631.1"/>
    </source>
</evidence>
<accession>A0A510UH33</accession>
<dbReference type="PANTHER" id="PTHR38108:SF1">
    <property type="entry name" value="UPF0319 PROTEIN YCCT"/>
    <property type="match status" value="1"/>
</dbReference>
<sequence precursor="true">MKFKLTLLSLMFVSSVQAATLTPKKGVEILFVNGVKTEEKRETIEVEAIPTQLLLRYNQQLGKGSTKKVFDSAPFVVTLDVPESDLVIQGPKVYSYEQAKKQFKSQPKWIISDSQDNPIVYNQEKLKPAEGFMPYYDLESMLQEYNKEKGIVLGGENTLVTNTQMIENEDKSTNNEVSNLEQLQGWYLKATKEERKAFQKWVIDHN</sequence>
<comment type="similarity">
    <text evidence="1 3">Belongs to the UPF0319 family.</text>
</comment>
<feature type="chain" id="PRO_5022273664" description="UPF0319 protein AFI02nite_06670" evidence="3">
    <location>
        <begin position="19"/>
        <end position="206"/>
    </location>
</feature>
<comment type="caution">
    <text evidence="4">The sequence shown here is derived from an EMBL/GenBank/DDBJ whole genome shotgun (WGS) entry which is preliminary data.</text>
</comment>
<proteinExistence type="inferred from homology"/>
<protein>
    <recommendedName>
        <fullName evidence="3">UPF0319 protein AFI02nite_06670</fullName>
    </recommendedName>
</protein>
<dbReference type="PANTHER" id="PTHR38108">
    <property type="entry name" value="UPF0319 PROTEIN YCCT"/>
    <property type="match status" value="1"/>
</dbReference>
<dbReference type="InterPro" id="IPR018635">
    <property type="entry name" value="UPF0319"/>
</dbReference>
<gene>
    <name evidence="4" type="ORF">AFI02nite_06670</name>
</gene>
<evidence type="ECO:0000256" key="3">
    <source>
        <dbReference type="HAMAP-Rule" id="MF_00789"/>
    </source>
</evidence>
<dbReference type="EMBL" id="BJTZ01000002">
    <property type="protein sequence ID" value="GEK12631.1"/>
    <property type="molecule type" value="Genomic_DNA"/>
</dbReference>
<reference evidence="4 5" key="1">
    <citation type="submission" date="2019-07" db="EMBL/GenBank/DDBJ databases">
        <title>Whole genome shotgun sequence of Aliivibrio fischeri NBRC 101058.</title>
        <authorList>
            <person name="Hosoyama A."/>
            <person name="Uohara A."/>
            <person name="Ohji S."/>
            <person name="Ichikawa N."/>
        </authorList>
    </citation>
    <scope>NUCLEOTIDE SEQUENCE [LARGE SCALE GENOMIC DNA]</scope>
    <source>
        <strain evidence="4 5">NBRC 101058</strain>
    </source>
</reference>
<keyword evidence="2 3" id="KW-0732">Signal</keyword>
<evidence type="ECO:0000313" key="5">
    <source>
        <dbReference type="Proteomes" id="UP000321787"/>
    </source>
</evidence>
<dbReference type="Pfam" id="PF09829">
    <property type="entry name" value="DUF2057"/>
    <property type="match status" value="1"/>
</dbReference>
<dbReference type="HAMAP" id="MF_00789">
    <property type="entry name" value="UPF0319"/>
    <property type="match status" value="1"/>
</dbReference>
<dbReference type="Proteomes" id="UP000321787">
    <property type="component" value="Unassembled WGS sequence"/>
</dbReference>
<feature type="signal peptide" evidence="3">
    <location>
        <begin position="1"/>
        <end position="18"/>
    </location>
</feature>
<organism evidence="4 5">
    <name type="scientific">Aliivibrio fischeri</name>
    <name type="common">Vibrio fischeri</name>
    <dbReference type="NCBI Taxonomy" id="668"/>
    <lineage>
        <taxon>Bacteria</taxon>
        <taxon>Pseudomonadati</taxon>
        <taxon>Pseudomonadota</taxon>
        <taxon>Gammaproteobacteria</taxon>
        <taxon>Vibrionales</taxon>
        <taxon>Vibrionaceae</taxon>
        <taxon>Aliivibrio</taxon>
    </lineage>
</organism>
<evidence type="ECO:0000256" key="2">
    <source>
        <dbReference type="ARBA" id="ARBA00022729"/>
    </source>
</evidence>
<dbReference type="RefSeq" id="WP_146861816.1">
    <property type="nucleotide sequence ID" value="NZ_BJTZ01000002.1"/>
</dbReference>